<keyword evidence="2" id="KW-1185">Reference proteome</keyword>
<organism evidence="1 2">
    <name type="scientific">Dongia rigui</name>
    <dbReference type="NCBI Taxonomy" id="940149"/>
    <lineage>
        <taxon>Bacteria</taxon>
        <taxon>Pseudomonadati</taxon>
        <taxon>Pseudomonadota</taxon>
        <taxon>Alphaproteobacteria</taxon>
        <taxon>Rhodospirillales</taxon>
        <taxon>Dongiaceae</taxon>
        <taxon>Dongia</taxon>
    </lineage>
</organism>
<reference evidence="1 2" key="1">
    <citation type="journal article" date="2013" name="Antonie Van Leeuwenhoek">
        <title>Dongia rigui sp. nov., isolated from freshwater of a large wetland in Korea.</title>
        <authorList>
            <person name="Baik K.S."/>
            <person name="Hwang Y.M."/>
            <person name="Choi J.S."/>
            <person name="Kwon J."/>
            <person name="Seong C.N."/>
        </authorList>
    </citation>
    <scope>NUCLEOTIDE SEQUENCE [LARGE SCALE GENOMIC DNA]</scope>
    <source>
        <strain evidence="1 2">04SU4-P</strain>
    </source>
</reference>
<dbReference type="SUPFAM" id="SSF55729">
    <property type="entry name" value="Acyl-CoA N-acyltransferases (Nat)"/>
    <property type="match status" value="1"/>
</dbReference>
<dbReference type="Gene3D" id="3.40.630.30">
    <property type="match status" value="1"/>
</dbReference>
<evidence type="ECO:0000313" key="2">
    <source>
        <dbReference type="Proteomes" id="UP001271769"/>
    </source>
</evidence>
<dbReference type="Proteomes" id="UP001271769">
    <property type="component" value="Unassembled WGS sequence"/>
</dbReference>
<proteinExistence type="predicted"/>
<name>A0ABU5E0N5_9PROT</name>
<comment type="caution">
    <text evidence="1">The sequence shown here is derived from an EMBL/GenBank/DDBJ whole genome shotgun (WGS) entry which is preliminary data.</text>
</comment>
<accession>A0ABU5E0N5</accession>
<dbReference type="PANTHER" id="PTHR47017">
    <property type="entry name" value="ACYL-COA"/>
    <property type="match status" value="1"/>
</dbReference>
<evidence type="ECO:0000313" key="1">
    <source>
        <dbReference type="EMBL" id="MDY0873156.1"/>
    </source>
</evidence>
<protein>
    <submittedName>
        <fullName evidence="1">GNAT family N-acetyltransferase</fullName>
    </submittedName>
</protein>
<dbReference type="InterPro" id="IPR016181">
    <property type="entry name" value="Acyl_CoA_acyltransferase"/>
</dbReference>
<dbReference type="PANTHER" id="PTHR47017:SF1">
    <property type="entry name" value="ACYL-COA"/>
    <property type="match status" value="1"/>
</dbReference>
<sequence length="393" mass="43648">MPDPKLTDLTLTARVVDRIASMPAAAWDACAGDGNPFVSHAFLNALEVSGSVGRGTGWLPQHIVLEDAAGVIHAATPLYVKGHSQGEYVFDHGWAEAYERAGGKYYPKLQVAVPFSPVPGPRLLVKPSADDSVMRSALISALTQTAEKSGLSSLHVTFCEQQEAMDMVDHGYLHRLGTQYHWHNKGYASFDDFLGDLASRKRKAIRKERASVAAQGLDISALSGDELTSAHWDAFFAFYMDTGGRKWGRPYLTRAFFEALHDALRDRVVLVMAFRDGQPIAGALNLRGRDALFGRNWGAIEDVPFLHFECCYYQAIDYAIEHKLARVEAGAQGEHKIQRGYLPVETHSAHWIADPRFSEAVADYLERERRVMQNEITGLMTLSPFRQDNDPGR</sequence>
<dbReference type="Pfam" id="PF04339">
    <property type="entry name" value="FemAB_like"/>
    <property type="match status" value="1"/>
</dbReference>
<dbReference type="InterPro" id="IPR007434">
    <property type="entry name" value="FemAB-like"/>
</dbReference>
<gene>
    <name evidence="1" type="ORF">SMD31_14535</name>
</gene>
<dbReference type="EMBL" id="JAXCLX010000002">
    <property type="protein sequence ID" value="MDY0873156.1"/>
    <property type="molecule type" value="Genomic_DNA"/>
</dbReference>